<evidence type="ECO:0000313" key="4">
    <source>
        <dbReference type="Proteomes" id="UP000295632"/>
    </source>
</evidence>
<dbReference type="PANTHER" id="PTHR39159">
    <property type="match status" value="1"/>
</dbReference>
<name>A0A4R6TU81_9BACI</name>
<dbReference type="SUPFAM" id="SSF159234">
    <property type="entry name" value="FomD-like"/>
    <property type="match status" value="1"/>
</dbReference>
<comment type="caution">
    <text evidence="3">The sequence shown here is derived from an EMBL/GenBank/DDBJ whole genome shotgun (WGS) entry which is preliminary data.</text>
</comment>
<evidence type="ECO:0000256" key="1">
    <source>
        <dbReference type="ARBA" id="ARBA00022801"/>
    </source>
</evidence>
<dbReference type="InterPro" id="IPR050212">
    <property type="entry name" value="Ntdp-like"/>
</dbReference>
<dbReference type="Gene3D" id="2.40.380.10">
    <property type="entry name" value="FomD-like"/>
    <property type="match status" value="1"/>
</dbReference>
<dbReference type="RefSeq" id="WP_166639433.1">
    <property type="nucleotide sequence ID" value="NZ_SNYJ01000029.1"/>
</dbReference>
<evidence type="ECO:0000313" key="3">
    <source>
        <dbReference type="EMBL" id="TDQ33743.1"/>
    </source>
</evidence>
<dbReference type="InterPro" id="IPR007295">
    <property type="entry name" value="DUF402"/>
</dbReference>
<dbReference type="Pfam" id="PF04167">
    <property type="entry name" value="DUF402"/>
    <property type="match status" value="1"/>
</dbReference>
<dbReference type="GO" id="GO:0016787">
    <property type="term" value="F:hydrolase activity"/>
    <property type="evidence" value="ECO:0007669"/>
    <property type="project" value="UniProtKB-KW"/>
</dbReference>
<sequence>MTHQMVGDTVRIKSLKHCGSFHRSWAKTEVVHHTAEEFIGVNEKTLVTEADGTQWITQQAAVCFFWPDRWYNVIALEGENDWAFYCNIASPYVQKDGNQFVYIDYDIDYFVDQNGFGHLLDMDEFRLNSSEKGYPAYVMNAVENALLEIQRRHHEKEGVFAPGVVSAWLGLYRQFHS</sequence>
<gene>
    <name evidence="3" type="ORF">EV213_1299</name>
</gene>
<proteinExistence type="predicted"/>
<dbReference type="Proteomes" id="UP000295632">
    <property type="component" value="Unassembled WGS sequence"/>
</dbReference>
<protein>
    <recommendedName>
        <fullName evidence="2">DUF402 domain-containing protein</fullName>
    </recommendedName>
</protein>
<evidence type="ECO:0000259" key="2">
    <source>
        <dbReference type="Pfam" id="PF04167"/>
    </source>
</evidence>
<reference evidence="3 4" key="1">
    <citation type="submission" date="2019-03" db="EMBL/GenBank/DDBJ databases">
        <title>Genomic Encyclopedia of Type Strains, Phase IV (KMG-IV): sequencing the most valuable type-strain genomes for metagenomic binning, comparative biology and taxonomic classification.</title>
        <authorList>
            <person name="Goeker M."/>
        </authorList>
    </citation>
    <scope>NUCLEOTIDE SEQUENCE [LARGE SCALE GENOMIC DNA]</scope>
    <source>
        <strain evidence="3 4">DSM 28697</strain>
    </source>
</reference>
<dbReference type="EMBL" id="SNYJ01000029">
    <property type="protein sequence ID" value="TDQ33743.1"/>
    <property type="molecule type" value="Genomic_DNA"/>
</dbReference>
<organism evidence="3 4">
    <name type="scientific">Aureibacillus halotolerans</name>
    <dbReference type="NCBI Taxonomy" id="1508390"/>
    <lineage>
        <taxon>Bacteria</taxon>
        <taxon>Bacillati</taxon>
        <taxon>Bacillota</taxon>
        <taxon>Bacilli</taxon>
        <taxon>Bacillales</taxon>
        <taxon>Bacillaceae</taxon>
        <taxon>Aureibacillus</taxon>
    </lineage>
</organism>
<dbReference type="PANTHER" id="PTHR39159:SF1">
    <property type="entry name" value="UPF0374 PROTEIN YGAC"/>
    <property type="match status" value="1"/>
</dbReference>
<keyword evidence="4" id="KW-1185">Reference proteome</keyword>
<dbReference type="InterPro" id="IPR035930">
    <property type="entry name" value="FomD-like_sf"/>
</dbReference>
<dbReference type="AlphaFoldDB" id="A0A4R6TU81"/>
<keyword evidence="1" id="KW-0378">Hydrolase</keyword>
<accession>A0A4R6TU81</accession>
<feature type="domain" description="DUF402" evidence="2">
    <location>
        <begin position="19"/>
        <end position="153"/>
    </location>
</feature>